<dbReference type="Gene3D" id="3.40.50.2300">
    <property type="match status" value="1"/>
</dbReference>
<reference evidence="6 7" key="1">
    <citation type="submission" date="2022-12" db="EMBL/GenBank/DDBJ databases">
        <title>Chitinophagaceae gen. sp. nov., a new member of the family Chitinophagaceae, isolated from soil in a chemical factory.</title>
        <authorList>
            <person name="Ke Z."/>
        </authorList>
    </citation>
    <scope>NUCLEOTIDE SEQUENCE [LARGE SCALE GENOMIC DNA]</scope>
    <source>
        <strain evidence="6 7">LY-5</strain>
    </source>
</reference>
<dbReference type="InterPro" id="IPR001789">
    <property type="entry name" value="Sig_transdc_resp-reg_receiver"/>
</dbReference>
<gene>
    <name evidence="6" type="ORF">O3P16_10195</name>
</gene>
<dbReference type="InterPro" id="IPR000792">
    <property type="entry name" value="Tscrpt_reg_LuxR_C"/>
</dbReference>
<evidence type="ECO:0000259" key="5">
    <source>
        <dbReference type="PROSITE" id="PS50110"/>
    </source>
</evidence>
<feature type="domain" description="HTH luxR-type" evidence="4">
    <location>
        <begin position="140"/>
        <end position="205"/>
    </location>
</feature>
<dbReference type="PRINTS" id="PR00038">
    <property type="entry name" value="HTHLUXR"/>
</dbReference>
<dbReference type="Pfam" id="PF00072">
    <property type="entry name" value="Response_reg"/>
    <property type="match status" value="1"/>
</dbReference>
<organism evidence="6 7">
    <name type="scientific">Polluticaenibacter yanchengensis</name>
    <dbReference type="NCBI Taxonomy" id="3014562"/>
    <lineage>
        <taxon>Bacteria</taxon>
        <taxon>Pseudomonadati</taxon>
        <taxon>Bacteroidota</taxon>
        <taxon>Chitinophagia</taxon>
        <taxon>Chitinophagales</taxon>
        <taxon>Chitinophagaceae</taxon>
        <taxon>Polluticaenibacter</taxon>
    </lineage>
</organism>
<dbReference type="CDD" id="cd06170">
    <property type="entry name" value="LuxR_C_like"/>
    <property type="match status" value="1"/>
</dbReference>
<dbReference type="PROSITE" id="PS50043">
    <property type="entry name" value="HTH_LUXR_2"/>
    <property type="match status" value="1"/>
</dbReference>
<evidence type="ECO:0000259" key="4">
    <source>
        <dbReference type="PROSITE" id="PS50043"/>
    </source>
</evidence>
<protein>
    <submittedName>
        <fullName evidence="6">Response regulator transcription factor</fullName>
    </submittedName>
</protein>
<proteinExistence type="predicted"/>
<comment type="caution">
    <text evidence="6">The sequence shown here is derived from an EMBL/GenBank/DDBJ whole genome shotgun (WGS) entry which is preliminary data.</text>
</comment>
<accession>A0ABT4ULI4</accession>
<dbReference type="InterPro" id="IPR058245">
    <property type="entry name" value="NreC/VraR/RcsB-like_REC"/>
</dbReference>
<dbReference type="PROSITE" id="PS50110">
    <property type="entry name" value="RESPONSE_REGULATORY"/>
    <property type="match status" value="1"/>
</dbReference>
<dbReference type="RefSeq" id="WP_407031501.1">
    <property type="nucleotide sequence ID" value="NZ_JAQGEF010000010.1"/>
</dbReference>
<dbReference type="PANTHER" id="PTHR43214">
    <property type="entry name" value="TWO-COMPONENT RESPONSE REGULATOR"/>
    <property type="match status" value="1"/>
</dbReference>
<dbReference type="PANTHER" id="PTHR43214:SF43">
    <property type="entry name" value="TWO-COMPONENT RESPONSE REGULATOR"/>
    <property type="match status" value="1"/>
</dbReference>
<dbReference type="SMART" id="SM00421">
    <property type="entry name" value="HTH_LUXR"/>
    <property type="match status" value="1"/>
</dbReference>
<dbReference type="InterPro" id="IPR039420">
    <property type="entry name" value="WalR-like"/>
</dbReference>
<keyword evidence="2" id="KW-0238">DNA-binding</keyword>
<keyword evidence="7" id="KW-1185">Reference proteome</keyword>
<feature type="modified residue" description="4-aspartylphosphate" evidence="3">
    <location>
        <position position="54"/>
    </location>
</feature>
<dbReference type="Pfam" id="PF00196">
    <property type="entry name" value="GerE"/>
    <property type="match status" value="1"/>
</dbReference>
<keyword evidence="1 3" id="KW-0597">Phosphoprotein</keyword>
<evidence type="ECO:0000256" key="1">
    <source>
        <dbReference type="ARBA" id="ARBA00022553"/>
    </source>
</evidence>
<dbReference type="InterPro" id="IPR011006">
    <property type="entry name" value="CheY-like_superfamily"/>
</dbReference>
<evidence type="ECO:0000313" key="6">
    <source>
        <dbReference type="EMBL" id="MDA3615177.1"/>
    </source>
</evidence>
<sequence length="207" mass="23146">MIKVIIADDHTLVINGIQKVLATTDAFTILDTFKNGEDLLNGLKTLQPDILLLDIQMPGKTGIELAGIINKKYPAIKIIALTNVEIIHQVKKMITNGAQGYLLKDVEPQLLIKTITDVYNGEQVIHPRIKDELTKSYFSKSNANPELTRREIEILKLIADEFTNPEIAEKLFISPHTVENHRNHILQKLGVKNTAGLIKKAIEEGII</sequence>
<evidence type="ECO:0000256" key="2">
    <source>
        <dbReference type="ARBA" id="ARBA00023125"/>
    </source>
</evidence>
<evidence type="ECO:0000256" key="3">
    <source>
        <dbReference type="PROSITE-ProRule" id="PRU00169"/>
    </source>
</evidence>
<dbReference type="CDD" id="cd17535">
    <property type="entry name" value="REC_NarL-like"/>
    <property type="match status" value="1"/>
</dbReference>
<dbReference type="InterPro" id="IPR016032">
    <property type="entry name" value="Sig_transdc_resp-reg_C-effctor"/>
</dbReference>
<feature type="domain" description="Response regulatory" evidence="5">
    <location>
        <begin position="3"/>
        <end position="119"/>
    </location>
</feature>
<dbReference type="SUPFAM" id="SSF52172">
    <property type="entry name" value="CheY-like"/>
    <property type="match status" value="1"/>
</dbReference>
<evidence type="ECO:0000313" key="7">
    <source>
        <dbReference type="Proteomes" id="UP001210231"/>
    </source>
</evidence>
<name>A0ABT4ULI4_9BACT</name>
<dbReference type="SUPFAM" id="SSF46894">
    <property type="entry name" value="C-terminal effector domain of the bipartite response regulators"/>
    <property type="match status" value="1"/>
</dbReference>
<dbReference type="Proteomes" id="UP001210231">
    <property type="component" value="Unassembled WGS sequence"/>
</dbReference>
<dbReference type="EMBL" id="JAQGEF010000010">
    <property type="protein sequence ID" value="MDA3615177.1"/>
    <property type="molecule type" value="Genomic_DNA"/>
</dbReference>
<dbReference type="SMART" id="SM00448">
    <property type="entry name" value="REC"/>
    <property type="match status" value="1"/>
</dbReference>